<keyword evidence="3" id="KW-1185">Reference proteome</keyword>
<evidence type="ECO:0000313" key="3">
    <source>
        <dbReference type="Proteomes" id="UP000735541"/>
    </source>
</evidence>
<feature type="transmembrane region" description="Helical" evidence="1">
    <location>
        <begin position="12"/>
        <end position="31"/>
    </location>
</feature>
<evidence type="ECO:0000256" key="1">
    <source>
        <dbReference type="SAM" id="Phobius"/>
    </source>
</evidence>
<accession>A0ABS6TQR1</accession>
<keyword evidence="1" id="KW-0472">Membrane</keyword>
<keyword evidence="1" id="KW-1133">Transmembrane helix</keyword>
<reference evidence="2 3" key="1">
    <citation type="submission" date="2021-07" db="EMBL/GenBank/DDBJ databases">
        <title>Sequencing Streptomyces halstedii LGO-A4 genome an citrus endophytic actinomycete.</title>
        <authorList>
            <person name="Samborskyy M."/>
            <person name="Scott N."/>
            <person name="Deglau R."/>
            <person name="Dickens S."/>
            <person name="Oliveira L.G."/>
        </authorList>
    </citation>
    <scope>NUCLEOTIDE SEQUENCE [LARGE SCALE GENOMIC DNA]</scope>
    <source>
        <strain evidence="2 3">LGO-A4</strain>
    </source>
</reference>
<keyword evidence="1" id="KW-0812">Transmembrane</keyword>
<dbReference type="Proteomes" id="UP000735541">
    <property type="component" value="Unassembled WGS sequence"/>
</dbReference>
<protein>
    <submittedName>
        <fullName evidence="2">Uncharacterized protein</fullName>
    </submittedName>
</protein>
<evidence type="ECO:0000313" key="2">
    <source>
        <dbReference type="EMBL" id="MBV7670606.1"/>
    </source>
</evidence>
<dbReference type="EMBL" id="JAHUVW010000001">
    <property type="protein sequence ID" value="MBV7670606.1"/>
    <property type="molecule type" value="Genomic_DNA"/>
</dbReference>
<sequence>MSAAEGRTRPRWRVWAVGAVLVLVVAGLHVYRNTNVLTADRFCGELVSAAKADAVLPGFGRLDAEGDGLAEGMKGTVCEIEKSSVMLGSGGGTLTVRIGEEDGDAPLTDPAWPYLADESFFSGEVTGGVDAYEGWVLLPEKCWTTKPVIVKFASSQRISDSNGFAALVTDTARTAAARAECGAVPGEPGKLLPPRSDVARPVSEGRVCGLEGLLVGGQVPAGTQVLEAGQTAPADLWSCTLYLDDDSSGFVRDDGFMRYTATRDPLLVAAVRKSPGTSEGEAPDGRKAEVVGARAIVLPCAQGALYLAVEARQQYLETRKRHPDLPQRDAYFESFVKSATETFDCGTTARH</sequence>
<proteinExistence type="predicted"/>
<name>A0ABS6TQR1_STRHA</name>
<organism evidence="2 3">
    <name type="scientific">Streptomyces halstedii</name>
    <dbReference type="NCBI Taxonomy" id="1944"/>
    <lineage>
        <taxon>Bacteria</taxon>
        <taxon>Bacillati</taxon>
        <taxon>Actinomycetota</taxon>
        <taxon>Actinomycetes</taxon>
        <taxon>Kitasatosporales</taxon>
        <taxon>Streptomycetaceae</taxon>
        <taxon>Streptomyces</taxon>
    </lineage>
</organism>
<gene>
    <name evidence="2" type="ORF">STHAL_14165</name>
</gene>
<comment type="caution">
    <text evidence="2">The sequence shown here is derived from an EMBL/GenBank/DDBJ whole genome shotgun (WGS) entry which is preliminary data.</text>
</comment>